<keyword evidence="2" id="KW-0964">Secreted</keyword>
<dbReference type="Pfam" id="PF00386">
    <property type="entry name" value="C1q"/>
    <property type="match status" value="1"/>
</dbReference>
<keyword evidence="4" id="KW-0732">Signal</keyword>
<dbReference type="GO" id="GO:0005581">
    <property type="term" value="C:collagen trimer"/>
    <property type="evidence" value="ECO:0007669"/>
    <property type="project" value="UniProtKB-KW"/>
</dbReference>
<dbReference type="InterPro" id="IPR001073">
    <property type="entry name" value="C1q_dom"/>
</dbReference>
<dbReference type="Gene3D" id="2.60.120.40">
    <property type="match status" value="1"/>
</dbReference>
<dbReference type="Proteomes" id="UP000828390">
    <property type="component" value="Unassembled WGS sequence"/>
</dbReference>
<keyword evidence="7" id="KW-1185">Reference proteome</keyword>
<name>A0A9D4MS96_DREPO</name>
<gene>
    <name evidence="6" type="ORF">DPMN_005215</name>
</gene>
<reference evidence="6" key="1">
    <citation type="journal article" date="2019" name="bioRxiv">
        <title>The Genome of the Zebra Mussel, Dreissena polymorpha: A Resource for Invasive Species Research.</title>
        <authorList>
            <person name="McCartney M.A."/>
            <person name="Auch B."/>
            <person name="Kono T."/>
            <person name="Mallez S."/>
            <person name="Zhang Y."/>
            <person name="Obille A."/>
            <person name="Becker A."/>
            <person name="Abrahante J.E."/>
            <person name="Garbe J."/>
            <person name="Badalamenti J.P."/>
            <person name="Herman A."/>
            <person name="Mangelson H."/>
            <person name="Liachko I."/>
            <person name="Sullivan S."/>
            <person name="Sone E.D."/>
            <person name="Koren S."/>
            <person name="Silverstein K.A.T."/>
            <person name="Beckman K.B."/>
            <person name="Gohl D.M."/>
        </authorList>
    </citation>
    <scope>NUCLEOTIDE SEQUENCE</scope>
    <source>
        <strain evidence="6">Duluth1</strain>
        <tissue evidence="6">Whole animal</tissue>
    </source>
</reference>
<dbReference type="PROSITE" id="PS50871">
    <property type="entry name" value="C1Q"/>
    <property type="match status" value="1"/>
</dbReference>
<dbReference type="SUPFAM" id="SSF49842">
    <property type="entry name" value="TNF-like"/>
    <property type="match status" value="1"/>
</dbReference>
<evidence type="ECO:0000313" key="7">
    <source>
        <dbReference type="Proteomes" id="UP000828390"/>
    </source>
</evidence>
<comment type="subcellular location">
    <subcellularLocation>
        <location evidence="1">Secreted</location>
    </subcellularLocation>
</comment>
<feature type="coiled-coil region" evidence="3">
    <location>
        <begin position="34"/>
        <end position="61"/>
    </location>
</feature>
<sequence length="207" mass="22337">MFKCSTLVMLASVMSGIQAFLLDDNSLQNLINLISAEKKMRAQVEADIRELDQNIKNLQNDHTISLCKCPATGVIAFSASLTNDISNFGSLQPLVFDHVTTNVGGAYDARHGTFRVPVTGVYQFTVSAQQGTATTWIGLELVVDGQAIARVKTGDNGYYNQATNVVSARVTSGSDVWVRHMTVSDNNRVVGDGGFFTSFSGYLISAD</sequence>
<dbReference type="InterPro" id="IPR050392">
    <property type="entry name" value="Collagen/C1q_domain"/>
</dbReference>
<keyword evidence="3" id="KW-0175">Coiled coil</keyword>
<organism evidence="6 7">
    <name type="scientific">Dreissena polymorpha</name>
    <name type="common">Zebra mussel</name>
    <name type="synonym">Mytilus polymorpha</name>
    <dbReference type="NCBI Taxonomy" id="45954"/>
    <lineage>
        <taxon>Eukaryota</taxon>
        <taxon>Metazoa</taxon>
        <taxon>Spiralia</taxon>
        <taxon>Lophotrochozoa</taxon>
        <taxon>Mollusca</taxon>
        <taxon>Bivalvia</taxon>
        <taxon>Autobranchia</taxon>
        <taxon>Heteroconchia</taxon>
        <taxon>Euheterodonta</taxon>
        <taxon>Imparidentia</taxon>
        <taxon>Neoheterodontei</taxon>
        <taxon>Myida</taxon>
        <taxon>Dreissenoidea</taxon>
        <taxon>Dreissenidae</taxon>
        <taxon>Dreissena</taxon>
    </lineage>
</organism>
<reference evidence="6" key="2">
    <citation type="submission" date="2020-11" db="EMBL/GenBank/DDBJ databases">
        <authorList>
            <person name="McCartney M.A."/>
            <person name="Auch B."/>
            <person name="Kono T."/>
            <person name="Mallez S."/>
            <person name="Becker A."/>
            <person name="Gohl D.M."/>
            <person name="Silverstein K.A.T."/>
            <person name="Koren S."/>
            <person name="Bechman K.B."/>
            <person name="Herman A."/>
            <person name="Abrahante J.E."/>
            <person name="Garbe J."/>
        </authorList>
    </citation>
    <scope>NUCLEOTIDE SEQUENCE</scope>
    <source>
        <strain evidence="6">Duluth1</strain>
        <tissue evidence="6">Whole animal</tissue>
    </source>
</reference>
<evidence type="ECO:0000256" key="2">
    <source>
        <dbReference type="ARBA" id="ARBA00022525"/>
    </source>
</evidence>
<comment type="caution">
    <text evidence="6">The sequence shown here is derived from an EMBL/GenBank/DDBJ whole genome shotgun (WGS) entry which is preliminary data.</text>
</comment>
<dbReference type="PANTHER" id="PTHR15427">
    <property type="entry name" value="EMILIN ELASTIN MICROFIBRIL INTERFACE-LOCATED PROTEIN ELASTIN MICROFIBRIL INTERFACER"/>
    <property type="match status" value="1"/>
</dbReference>
<dbReference type="PANTHER" id="PTHR15427:SF33">
    <property type="entry name" value="COLLAGEN IV NC1 DOMAIN-CONTAINING PROTEIN"/>
    <property type="match status" value="1"/>
</dbReference>
<dbReference type="OrthoDB" id="10070467at2759"/>
<evidence type="ECO:0000256" key="4">
    <source>
        <dbReference type="SAM" id="SignalP"/>
    </source>
</evidence>
<proteinExistence type="predicted"/>
<evidence type="ECO:0000256" key="3">
    <source>
        <dbReference type="SAM" id="Coils"/>
    </source>
</evidence>
<dbReference type="SMART" id="SM00110">
    <property type="entry name" value="C1Q"/>
    <property type="match status" value="1"/>
</dbReference>
<dbReference type="EMBL" id="JAIWYP010000001">
    <property type="protein sequence ID" value="KAH3881290.1"/>
    <property type="molecule type" value="Genomic_DNA"/>
</dbReference>
<dbReference type="AlphaFoldDB" id="A0A9D4MS96"/>
<evidence type="ECO:0000256" key="1">
    <source>
        <dbReference type="ARBA" id="ARBA00004613"/>
    </source>
</evidence>
<evidence type="ECO:0000313" key="6">
    <source>
        <dbReference type="EMBL" id="KAH3881290.1"/>
    </source>
</evidence>
<feature type="signal peptide" evidence="4">
    <location>
        <begin position="1"/>
        <end position="19"/>
    </location>
</feature>
<protein>
    <recommendedName>
        <fullName evidence="5">C1q domain-containing protein</fullName>
    </recommendedName>
</protein>
<feature type="chain" id="PRO_5039461105" description="C1q domain-containing protein" evidence="4">
    <location>
        <begin position="20"/>
        <end position="207"/>
    </location>
</feature>
<dbReference type="InterPro" id="IPR008983">
    <property type="entry name" value="Tumour_necrosis_fac-like_dom"/>
</dbReference>
<feature type="domain" description="C1q" evidence="5">
    <location>
        <begin position="70"/>
        <end position="207"/>
    </location>
</feature>
<evidence type="ECO:0000259" key="5">
    <source>
        <dbReference type="PROSITE" id="PS50871"/>
    </source>
</evidence>
<accession>A0A9D4MS96</accession>
<dbReference type="PRINTS" id="PR00007">
    <property type="entry name" value="COMPLEMNTC1Q"/>
</dbReference>